<sequence>MSEKIWSIDLNTQLMLEKAKKDGVETAFDRKAAMKAACGFGLQGNCCRICAMGPCRITPKTPRGICGADADTIVGRNFARMVAGGAAAHSDHARDIAHTMALASPDGNYKIRDEKKLLDLATEWGVATEDRDIYDIAHEVADVALMEFGKPHGTLRFLERAPKQRQEVWEKYKIKPRAIDREIVTIMHSTHIGCTSDLDSLIHMSMRTSLADGWGGSMIGTRFSDILFGTPIPRETEANLGVLENNKVNIILHGHEPSLSEMVVLAAEDPEMIALAKEVGAEGINLAGMCCTANEVTMRHGVKMAGNFHQQELAILTGAVEAVIVDVQCIFPALASLSDCYHTKFITTSPKAKITGATHIEFNEEEALESAKGIVKEAILNYKNRKAEKVFIPEGKSFATVGYSIEAILSQLDRVVNSQIDEPGTIKPLVDCLKSGVLRGAVGIVGCNNPKTVGDEGHITVMKELIKNDIIVVATGCAAQAAAKHGLLSKDARKLAGKGLATVCELADIPPVLHMGSCVDISRILEVVAACASYLDLDMNDLPVAGVAPEWMSEKAVAIASYVVSSGIDTFLGVMPPVGGSANMVEKLTNTITEHVGAKFAVHENPQELASAIVNNIESKRPHFEEVVYEKNNKKVTAEA</sequence>
<dbReference type="GO" id="GO:0016151">
    <property type="term" value="F:nickel cation binding"/>
    <property type="evidence" value="ECO:0007669"/>
    <property type="project" value="InterPro"/>
</dbReference>
<gene>
    <name evidence="11" type="ORF">VN21_16725</name>
</gene>
<evidence type="ECO:0000313" key="12">
    <source>
        <dbReference type="Proteomes" id="UP000034407"/>
    </source>
</evidence>
<feature type="binding site" evidence="10">
    <location>
        <position position="47"/>
    </location>
    <ligand>
        <name>[4Fe-4S] cluster</name>
        <dbReference type="ChEBI" id="CHEBI:49883"/>
        <label>2</label>
    </ligand>
</feature>
<dbReference type="GO" id="GO:0042542">
    <property type="term" value="P:response to hydrogen peroxide"/>
    <property type="evidence" value="ECO:0007669"/>
    <property type="project" value="TreeGrafter"/>
</dbReference>
<dbReference type="AlphaFoldDB" id="A0A0M3DCX1"/>
<feature type="binding site" evidence="10">
    <location>
        <position position="518"/>
    </location>
    <ligand>
        <name>[Ni-4Fe-4S] cluster</name>
        <dbReference type="ChEBI" id="CHEBI:47739"/>
    </ligand>
</feature>
<dbReference type="Pfam" id="PF03063">
    <property type="entry name" value="Prismane"/>
    <property type="match status" value="1"/>
</dbReference>
<dbReference type="SUPFAM" id="SSF56821">
    <property type="entry name" value="Prismane protein-like"/>
    <property type="match status" value="1"/>
</dbReference>
<evidence type="ECO:0000256" key="1">
    <source>
        <dbReference type="ARBA" id="ARBA00001966"/>
    </source>
</evidence>
<dbReference type="InterPro" id="IPR016099">
    <property type="entry name" value="Prismane-like_a/b-sand"/>
</dbReference>
<evidence type="ECO:0000313" key="11">
    <source>
        <dbReference type="EMBL" id="KKX99960.1"/>
    </source>
</evidence>
<dbReference type="PANTHER" id="PTHR30109:SF4">
    <property type="entry name" value="CARBON MONOXIDE DEHYDROGENASE"/>
    <property type="match status" value="1"/>
</dbReference>
<feature type="binding site" evidence="10">
    <location>
        <position position="447"/>
    </location>
    <ligand>
        <name>[Ni-4Fe-4S] cluster</name>
        <dbReference type="ChEBI" id="CHEBI:47739"/>
    </ligand>
</feature>
<dbReference type="Gene3D" id="3.40.50.2030">
    <property type="match status" value="2"/>
</dbReference>
<dbReference type="OrthoDB" id="5478720at2"/>
<dbReference type="NCBIfam" id="TIGR01702">
    <property type="entry name" value="CO_DH_cata"/>
    <property type="match status" value="1"/>
</dbReference>
<proteinExistence type="predicted"/>
<evidence type="ECO:0000256" key="7">
    <source>
        <dbReference type="ARBA" id="ARBA00023014"/>
    </source>
</evidence>
<keyword evidence="12" id="KW-1185">Reference proteome</keyword>
<evidence type="ECO:0000256" key="4">
    <source>
        <dbReference type="ARBA" id="ARBA00022723"/>
    </source>
</evidence>
<dbReference type="PATRIC" id="fig|1629550.3.peg.2859"/>
<dbReference type="GO" id="GO:0004601">
    <property type="term" value="F:peroxidase activity"/>
    <property type="evidence" value="ECO:0007669"/>
    <property type="project" value="TreeGrafter"/>
</dbReference>
<feature type="binding site" evidence="10">
    <location>
        <position position="329"/>
    </location>
    <ligand>
        <name>[Ni-4Fe-4S] cluster</name>
        <dbReference type="ChEBI" id="CHEBI:47739"/>
    </ligand>
</feature>
<feature type="binding site" evidence="10">
    <location>
        <position position="255"/>
    </location>
    <ligand>
        <name>[Ni-4Fe-4S] cluster</name>
        <dbReference type="ChEBI" id="CHEBI:47739"/>
    </ligand>
</feature>
<dbReference type="GO" id="GO:0043885">
    <property type="term" value="F:anaerobic carbon-monoxide dehydrogenase activity"/>
    <property type="evidence" value="ECO:0007669"/>
    <property type="project" value="UniProtKB-UniRule"/>
</dbReference>
<comment type="caution">
    <text evidence="11">The sequence shown here is derived from an EMBL/GenBank/DDBJ whole genome shotgun (WGS) entry which is preliminary data.</text>
</comment>
<dbReference type="InterPro" id="IPR010047">
    <property type="entry name" value="CODH"/>
</dbReference>
<evidence type="ECO:0000256" key="2">
    <source>
        <dbReference type="ARBA" id="ARBA00022485"/>
    </source>
</evidence>
<keyword evidence="6 9" id="KW-0408">Iron</keyword>
<feature type="binding site" evidence="10">
    <location>
        <position position="46"/>
    </location>
    <ligand>
        <name>[4Fe-4S] cluster</name>
        <dbReference type="ChEBI" id="CHEBI:49883"/>
        <label>1</label>
        <note>ligand shared between dimeric partners</note>
    </ligand>
</feature>
<feature type="binding site" evidence="10">
    <location>
        <position position="55"/>
    </location>
    <ligand>
        <name>[4Fe-4S] cluster</name>
        <dbReference type="ChEBI" id="CHEBI:49883"/>
        <label>2</label>
    </ligand>
</feature>
<dbReference type="InterPro" id="IPR004137">
    <property type="entry name" value="HCP/CODH"/>
</dbReference>
<dbReference type="GO" id="GO:0050418">
    <property type="term" value="F:hydroxylamine reductase activity"/>
    <property type="evidence" value="ECO:0007669"/>
    <property type="project" value="TreeGrafter"/>
</dbReference>
<dbReference type="InterPro" id="IPR011254">
    <property type="entry name" value="Prismane-like_sf"/>
</dbReference>
<evidence type="ECO:0000256" key="6">
    <source>
        <dbReference type="ARBA" id="ARBA00023004"/>
    </source>
</evidence>
<dbReference type="GO" id="GO:0006091">
    <property type="term" value="P:generation of precursor metabolites and energy"/>
    <property type="evidence" value="ECO:0007669"/>
    <property type="project" value="InterPro"/>
</dbReference>
<dbReference type="PIRSF" id="PIRSF005023">
    <property type="entry name" value="CODH"/>
    <property type="match status" value="1"/>
</dbReference>
<dbReference type="EC" id="1.2.7.4" evidence="9"/>
<evidence type="ECO:0000256" key="5">
    <source>
        <dbReference type="ARBA" id="ARBA00023002"/>
    </source>
</evidence>
<evidence type="ECO:0000256" key="3">
    <source>
        <dbReference type="ARBA" id="ARBA00022596"/>
    </source>
</evidence>
<feature type="binding site" evidence="10">
    <location>
        <position position="66"/>
    </location>
    <ligand>
        <name>[4Fe-4S] cluster</name>
        <dbReference type="ChEBI" id="CHEBI:49883"/>
        <label>2</label>
    </ligand>
</feature>
<keyword evidence="4 9" id="KW-0479">Metal-binding</keyword>
<evidence type="ECO:0000256" key="9">
    <source>
        <dbReference type="PIRNR" id="PIRNR005023"/>
    </source>
</evidence>
<feature type="binding site" evidence="10">
    <location>
        <position position="291"/>
    </location>
    <ligand>
        <name>[Ni-4Fe-4S] cluster</name>
        <dbReference type="ChEBI" id="CHEBI:47739"/>
    </ligand>
</feature>
<keyword evidence="2 9" id="KW-0004">4Fe-4S</keyword>
<accession>A0A0M3DCX1</accession>
<name>A0A0M3DCX1_9FIRM</name>
<feature type="binding site" evidence="10">
    <location>
        <position position="38"/>
    </location>
    <ligand>
        <name>[4Fe-4S] cluster</name>
        <dbReference type="ChEBI" id="CHEBI:49883"/>
        <label>1</label>
        <note>ligand shared between dimeric partners</note>
    </ligand>
</feature>
<comment type="catalytic activity">
    <reaction evidence="8 9">
        <text>CO + 2 oxidized [2Fe-2S]-[ferredoxin] + H2O = 2 reduced [2Fe-2S]-[ferredoxin] + CO2 + 2 H(+)</text>
        <dbReference type="Rhea" id="RHEA:21040"/>
        <dbReference type="Rhea" id="RHEA-COMP:10000"/>
        <dbReference type="Rhea" id="RHEA-COMP:10001"/>
        <dbReference type="ChEBI" id="CHEBI:15377"/>
        <dbReference type="ChEBI" id="CHEBI:15378"/>
        <dbReference type="ChEBI" id="CHEBI:16526"/>
        <dbReference type="ChEBI" id="CHEBI:17245"/>
        <dbReference type="ChEBI" id="CHEBI:33737"/>
        <dbReference type="ChEBI" id="CHEBI:33738"/>
        <dbReference type="EC" id="1.2.7.4"/>
    </reaction>
</comment>
<comment type="cofactor">
    <cofactor evidence="1">
        <name>[4Fe-4S] cluster</name>
        <dbReference type="ChEBI" id="CHEBI:49883"/>
    </cofactor>
</comment>
<keyword evidence="7 9" id="KW-0411">Iron-sulfur</keyword>
<reference evidence="11 12" key="1">
    <citation type="submission" date="2015-04" db="EMBL/GenBank/DDBJ databases">
        <title>Microcin producing Clostridium sp. JC272T.</title>
        <authorList>
            <person name="Jyothsna T."/>
            <person name="Sasikala C."/>
            <person name="Ramana C."/>
        </authorList>
    </citation>
    <scope>NUCLEOTIDE SEQUENCE [LARGE SCALE GENOMIC DNA]</scope>
    <source>
        <strain evidence="11 12">JC272</strain>
    </source>
</reference>
<feature type="binding site" evidence="10">
    <location>
        <position position="50"/>
    </location>
    <ligand>
        <name>[4Fe-4S] cluster</name>
        <dbReference type="ChEBI" id="CHEBI:49883"/>
        <label>2</label>
    </ligand>
</feature>
<dbReference type="GO" id="GO:0051539">
    <property type="term" value="F:4 iron, 4 sulfur cluster binding"/>
    <property type="evidence" value="ECO:0007669"/>
    <property type="project" value="UniProtKB-UniRule"/>
</dbReference>
<organism evidence="11 12">
    <name type="scientific">Paraclostridium benzoelyticum</name>
    <dbReference type="NCBI Taxonomy" id="1629550"/>
    <lineage>
        <taxon>Bacteria</taxon>
        <taxon>Bacillati</taxon>
        <taxon>Bacillota</taxon>
        <taxon>Clostridia</taxon>
        <taxon>Peptostreptococcales</taxon>
        <taxon>Peptostreptococcaceae</taxon>
        <taxon>Paraclostridium</taxon>
    </lineage>
</organism>
<dbReference type="Proteomes" id="UP000034407">
    <property type="component" value="Unassembled WGS sequence"/>
</dbReference>
<dbReference type="PANTHER" id="PTHR30109">
    <property type="entry name" value="HYDROXYLAMINE REDUCTASE"/>
    <property type="match status" value="1"/>
</dbReference>
<keyword evidence="5 9" id="KW-0560">Oxidoreductase</keyword>
<dbReference type="RefSeq" id="WP_046824268.1">
    <property type="nucleotide sequence ID" value="NZ_LBBT01000349.1"/>
</dbReference>
<evidence type="ECO:0000256" key="8">
    <source>
        <dbReference type="ARBA" id="ARBA00048733"/>
    </source>
</evidence>
<dbReference type="InterPro" id="IPR016101">
    <property type="entry name" value="CO_DH_a-bundle"/>
</dbReference>
<dbReference type="EMBL" id="LBBT01000349">
    <property type="protein sequence ID" value="KKX99960.1"/>
    <property type="molecule type" value="Genomic_DNA"/>
</dbReference>
<dbReference type="Gene3D" id="1.20.1270.30">
    <property type="match status" value="1"/>
</dbReference>
<feature type="binding site" evidence="10">
    <location>
        <position position="477"/>
    </location>
    <ligand>
        <name>[Ni-4Fe-4S] cluster</name>
        <dbReference type="ChEBI" id="CHEBI:47739"/>
    </ligand>
</feature>
<keyword evidence="3 10" id="KW-0533">Nickel</keyword>
<evidence type="ECO:0000256" key="10">
    <source>
        <dbReference type="PIRSR" id="PIRSR005023-1"/>
    </source>
</evidence>
<protein>
    <recommendedName>
        <fullName evidence="9">Carbon monoxide dehydrogenase</fullName>
        <ecNumber evidence="9">1.2.7.4</ecNumber>
    </recommendedName>
</protein>